<dbReference type="AlphaFoldDB" id="A0A3R6A7P9"/>
<evidence type="ECO:0000313" key="5">
    <source>
        <dbReference type="EMBL" id="RHA66933.1"/>
    </source>
</evidence>
<keyword evidence="3" id="KW-0175">Coiled coil</keyword>
<dbReference type="Pfam" id="PF00005">
    <property type="entry name" value="ABC_tran"/>
    <property type="match status" value="2"/>
</dbReference>
<dbReference type="GO" id="GO:0005524">
    <property type="term" value="F:ATP binding"/>
    <property type="evidence" value="ECO:0007669"/>
    <property type="project" value="UniProtKB-KW"/>
</dbReference>
<gene>
    <name evidence="5" type="ORF">DW927_10085</name>
</gene>
<dbReference type="InterPro" id="IPR017871">
    <property type="entry name" value="ABC_transporter-like_CS"/>
</dbReference>
<accession>A0A3R6A7P9</accession>
<feature type="coiled-coil region" evidence="3">
    <location>
        <begin position="254"/>
        <end position="288"/>
    </location>
</feature>
<dbReference type="InterPro" id="IPR051309">
    <property type="entry name" value="ABCF_ATPase"/>
</dbReference>
<dbReference type="InterPro" id="IPR003439">
    <property type="entry name" value="ABC_transporter-like_ATP-bd"/>
</dbReference>
<dbReference type="SMART" id="SM00382">
    <property type="entry name" value="AAA"/>
    <property type="match status" value="2"/>
</dbReference>
<reference evidence="5 6" key="1">
    <citation type="submission" date="2018-08" db="EMBL/GenBank/DDBJ databases">
        <title>A genome reference for cultivated species of the human gut microbiota.</title>
        <authorList>
            <person name="Zou Y."/>
            <person name="Xue W."/>
            <person name="Luo G."/>
        </authorList>
    </citation>
    <scope>NUCLEOTIDE SEQUENCE [LARGE SCALE GENOMIC DNA]</scope>
    <source>
        <strain evidence="5 6">AM43-11</strain>
    </source>
</reference>
<dbReference type="PROSITE" id="PS50893">
    <property type="entry name" value="ABC_TRANSPORTER_2"/>
    <property type="match status" value="2"/>
</dbReference>
<name>A0A3R6A7P9_9FIRM</name>
<dbReference type="Gene3D" id="3.40.50.300">
    <property type="entry name" value="P-loop containing nucleotide triphosphate hydrolases"/>
    <property type="match status" value="2"/>
</dbReference>
<keyword evidence="2 5" id="KW-0067">ATP-binding</keyword>
<feature type="domain" description="ABC transporter" evidence="4">
    <location>
        <begin position="325"/>
        <end position="548"/>
    </location>
</feature>
<dbReference type="FunFam" id="3.40.50.300:FF:000011">
    <property type="entry name" value="Putative ABC transporter ATP-binding component"/>
    <property type="match status" value="1"/>
</dbReference>
<protein>
    <submittedName>
        <fullName evidence="5">ABC transporter ATP-binding protein</fullName>
    </submittedName>
</protein>
<evidence type="ECO:0000256" key="3">
    <source>
        <dbReference type="SAM" id="Coils"/>
    </source>
</evidence>
<dbReference type="Pfam" id="PF12848">
    <property type="entry name" value="ABC_tran_Xtn"/>
    <property type="match status" value="1"/>
</dbReference>
<feature type="coiled-coil region" evidence="3">
    <location>
        <begin position="606"/>
        <end position="680"/>
    </location>
</feature>
<dbReference type="EMBL" id="QSFP01000010">
    <property type="protein sequence ID" value="RHA66933.1"/>
    <property type="molecule type" value="Genomic_DNA"/>
</dbReference>
<dbReference type="Proteomes" id="UP000284465">
    <property type="component" value="Unassembled WGS sequence"/>
</dbReference>
<proteinExistence type="predicted"/>
<evidence type="ECO:0000259" key="4">
    <source>
        <dbReference type="PROSITE" id="PS50893"/>
    </source>
</evidence>
<feature type="domain" description="ABC transporter" evidence="4">
    <location>
        <begin position="7"/>
        <end position="265"/>
    </location>
</feature>
<dbReference type="CDD" id="cd03221">
    <property type="entry name" value="ABCF_EF-3"/>
    <property type="match status" value="2"/>
</dbReference>
<sequence>MEINMRYKISHALVQFGGDVILRDVNFEVHDKEKIAIVGRNGCGKTTLLRLIAGDISMNNLDSDEECGITMAGKQEIGFLRQVNFTEKDVTVEEEIKKVFEPVFACEKRMRELENEMKTSADKQLLREYDNLQSRMEAMRGYSWQQDMETMFQRFGFALEDLKRPIGSFSGGQQTKVAFIKLLLKRPDIMLLDEPTNHLDLPTIEWLEGYLKTYDKAVIIVSHDRMFLDKVIDVTYEIEYHEIKRYAGNYTAFMKQKEEALIKQEKDYEEQQKEIKRLTDWIEKWKNTPTKVAATRSKRMAIEHMVKIEKPRHFDTKAFHARYVPRMESYTNVIHAKNLEIGYDTVLSKVSFLLQKKDRLAIIGENGKGKSTLLKTLVGELPALGGEFSFGQNVEWSYFDQQKAVQEHFREDQTVLENFWEEYPSYMREEVRSALGGFLFSGEDVEKKMGQLSGGEKVRLALCKMLQTRPNLLILDEPTNHMDIVGKEALERMLREYEGTVLFVSHDRYFISRIATGILEFSESGVKQYAMSYEEYLAEKQKEMEISGKGRGMSQSARYVSGNDTQNSVGNEKHNQHQSGIKTDADVPTLTDVFDKKTYYNPGKIRSRLHHQLEKYENMLEESEEKLAEIKMQFMDPELASDYPKLMELQNALDAEEKNQESLLERMLETETELAEFEEE</sequence>
<evidence type="ECO:0000313" key="6">
    <source>
        <dbReference type="Proteomes" id="UP000284465"/>
    </source>
</evidence>
<evidence type="ECO:0000256" key="2">
    <source>
        <dbReference type="ARBA" id="ARBA00022840"/>
    </source>
</evidence>
<organism evidence="5 6">
    <name type="scientific">Roseburia intestinalis</name>
    <dbReference type="NCBI Taxonomy" id="166486"/>
    <lineage>
        <taxon>Bacteria</taxon>
        <taxon>Bacillati</taxon>
        <taxon>Bacillota</taxon>
        <taxon>Clostridia</taxon>
        <taxon>Lachnospirales</taxon>
        <taxon>Lachnospiraceae</taxon>
        <taxon>Roseburia</taxon>
    </lineage>
</organism>
<dbReference type="GO" id="GO:0016887">
    <property type="term" value="F:ATP hydrolysis activity"/>
    <property type="evidence" value="ECO:0007669"/>
    <property type="project" value="InterPro"/>
</dbReference>
<dbReference type="InterPro" id="IPR027417">
    <property type="entry name" value="P-loop_NTPase"/>
</dbReference>
<dbReference type="PANTHER" id="PTHR42855">
    <property type="entry name" value="ABC TRANSPORTER ATP-BINDING SUBUNIT"/>
    <property type="match status" value="1"/>
</dbReference>
<dbReference type="PANTHER" id="PTHR42855:SF2">
    <property type="entry name" value="DRUG RESISTANCE ABC TRANSPORTER,ATP-BINDING PROTEIN"/>
    <property type="match status" value="1"/>
</dbReference>
<keyword evidence="1" id="KW-0547">Nucleotide-binding</keyword>
<dbReference type="PROSITE" id="PS00211">
    <property type="entry name" value="ABC_TRANSPORTER_1"/>
    <property type="match status" value="2"/>
</dbReference>
<dbReference type="InterPro" id="IPR032781">
    <property type="entry name" value="ABC_tran_Xtn"/>
</dbReference>
<dbReference type="InterPro" id="IPR003593">
    <property type="entry name" value="AAA+_ATPase"/>
</dbReference>
<evidence type="ECO:0000256" key="1">
    <source>
        <dbReference type="ARBA" id="ARBA00022741"/>
    </source>
</evidence>
<comment type="caution">
    <text evidence="5">The sequence shown here is derived from an EMBL/GenBank/DDBJ whole genome shotgun (WGS) entry which is preliminary data.</text>
</comment>
<dbReference type="SUPFAM" id="SSF52540">
    <property type="entry name" value="P-loop containing nucleoside triphosphate hydrolases"/>
    <property type="match status" value="2"/>
</dbReference>